<dbReference type="EMBL" id="BAABJO010000038">
    <property type="protein sequence ID" value="GAA5137671.1"/>
    <property type="molecule type" value="Genomic_DNA"/>
</dbReference>
<evidence type="ECO:0000313" key="10">
    <source>
        <dbReference type="Proteomes" id="UP001500804"/>
    </source>
</evidence>
<feature type="domain" description="ABC transmembrane type-1" evidence="8">
    <location>
        <begin position="80"/>
        <end position="271"/>
    </location>
</feature>
<dbReference type="InterPro" id="IPR000515">
    <property type="entry name" value="MetI-like"/>
</dbReference>
<dbReference type="InterPro" id="IPR035906">
    <property type="entry name" value="MetI-like_sf"/>
</dbReference>
<dbReference type="PANTHER" id="PTHR32243">
    <property type="entry name" value="MALTOSE TRANSPORT SYSTEM PERMEASE-RELATED"/>
    <property type="match status" value="1"/>
</dbReference>
<gene>
    <name evidence="9" type="ORF">GCM10023320_70810</name>
</gene>
<keyword evidence="5 7" id="KW-1133">Transmembrane helix</keyword>
<dbReference type="PROSITE" id="PS50928">
    <property type="entry name" value="ABC_TM1"/>
    <property type="match status" value="1"/>
</dbReference>
<proteinExistence type="inferred from homology"/>
<dbReference type="Gene3D" id="1.10.3720.10">
    <property type="entry name" value="MetI-like"/>
    <property type="match status" value="1"/>
</dbReference>
<evidence type="ECO:0000259" key="8">
    <source>
        <dbReference type="PROSITE" id="PS50928"/>
    </source>
</evidence>
<dbReference type="RefSeq" id="WP_345611281.1">
    <property type="nucleotide sequence ID" value="NZ_BAABJO010000038.1"/>
</dbReference>
<evidence type="ECO:0000256" key="1">
    <source>
        <dbReference type="ARBA" id="ARBA00004651"/>
    </source>
</evidence>
<keyword evidence="10" id="KW-1185">Reference proteome</keyword>
<evidence type="ECO:0000313" key="9">
    <source>
        <dbReference type="EMBL" id="GAA5137671.1"/>
    </source>
</evidence>
<reference evidence="10" key="1">
    <citation type="journal article" date="2019" name="Int. J. Syst. Evol. Microbiol.">
        <title>The Global Catalogue of Microorganisms (GCM) 10K type strain sequencing project: providing services to taxonomists for standard genome sequencing and annotation.</title>
        <authorList>
            <consortium name="The Broad Institute Genomics Platform"/>
            <consortium name="The Broad Institute Genome Sequencing Center for Infectious Disease"/>
            <person name="Wu L."/>
            <person name="Ma J."/>
        </authorList>
    </citation>
    <scope>NUCLEOTIDE SEQUENCE [LARGE SCALE GENOMIC DNA]</scope>
    <source>
        <strain evidence="10">JCM 18302</strain>
    </source>
</reference>
<comment type="subcellular location">
    <subcellularLocation>
        <location evidence="1 7">Cell membrane</location>
        <topology evidence="1 7">Multi-pass membrane protein</topology>
    </subcellularLocation>
</comment>
<comment type="caution">
    <text evidence="9">The sequence shown here is derived from an EMBL/GenBank/DDBJ whole genome shotgun (WGS) entry which is preliminary data.</text>
</comment>
<name>A0ABP9P1A9_9PSEU</name>
<dbReference type="SUPFAM" id="SSF161098">
    <property type="entry name" value="MetI-like"/>
    <property type="match status" value="1"/>
</dbReference>
<dbReference type="PANTHER" id="PTHR32243:SF18">
    <property type="entry name" value="INNER MEMBRANE ABC TRANSPORTER PERMEASE PROTEIN YCJP"/>
    <property type="match status" value="1"/>
</dbReference>
<dbReference type="Proteomes" id="UP001500804">
    <property type="component" value="Unassembled WGS sequence"/>
</dbReference>
<sequence>MTGPSRRSRPGRRSGTGRRIVLVGGLAVFAIWTVVPIAWILETSVKPNKDLYGEPGILPKTVTAEHYVELFTDTDFLTYFTNSLLVSFGTTALSMVIGVLAAYAVTRLRFRGRRLMGNVTIVTYLIPPALLFIPLFQVAAQFGFTNSTLGLIPIYLIFSVPFCTWLSIAHLQAIPIELEEASLVDGCTRLQSLVRIVVPLLLPALAVIALYAFTQAWNEFLYALILISTDSRKTLPVGLADFVVGDVYNWGPLMAGSAIASLVPVLIYVAAQRWVVSGLTAGATKG</sequence>
<evidence type="ECO:0000256" key="6">
    <source>
        <dbReference type="ARBA" id="ARBA00023136"/>
    </source>
</evidence>
<evidence type="ECO:0000256" key="5">
    <source>
        <dbReference type="ARBA" id="ARBA00022989"/>
    </source>
</evidence>
<feature type="transmembrane region" description="Helical" evidence="7">
    <location>
        <begin position="84"/>
        <end position="105"/>
    </location>
</feature>
<evidence type="ECO:0000256" key="2">
    <source>
        <dbReference type="ARBA" id="ARBA00022448"/>
    </source>
</evidence>
<feature type="transmembrane region" description="Helical" evidence="7">
    <location>
        <begin position="152"/>
        <end position="171"/>
    </location>
</feature>
<keyword evidence="2 7" id="KW-0813">Transport</keyword>
<dbReference type="InterPro" id="IPR050901">
    <property type="entry name" value="BP-dep_ABC_trans_perm"/>
</dbReference>
<evidence type="ECO:0000256" key="3">
    <source>
        <dbReference type="ARBA" id="ARBA00022475"/>
    </source>
</evidence>
<protein>
    <recommendedName>
        <fullName evidence="8">ABC transmembrane type-1 domain-containing protein</fullName>
    </recommendedName>
</protein>
<evidence type="ECO:0000256" key="7">
    <source>
        <dbReference type="RuleBase" id="RU363032"/>
    </source>
</evidence>
<organism evidence="9 10">
    <name type="scientific">Pseudonocardia adelaidensis</name>
    <dbReference type="NCBI Taxonomy" id="648754"/>
    <lineage>
        <taxon>Bacteria</taxon>
        <taxon>Bacillati</taxon>
        <taxon>Actinomycetota</taxon>
        <taxon>Actinomycetes</taxon>
        <taxon>Pseudonocardiales</taxon>
        <taxon>Pseudonocardiaceae</taxon>
        <taxon>Pseudonocardia</taxon>
    </lineage>
</organism>
<keyword evidence="3" id="KW-1003">Cell membrane</keyword>
<keyword evidence="6 7" id="KW-0472">Membrane</keyword>
<feature type="transmembrane region" description="Helical" evidence="7">
    <location>
        <begin position="192"/>
        <end position="213"/>
    </location>
</feature>
<accession>A0ABP9P1A9</accession>
<evidence type="ECO:0000256" key="4">
    <source>
        <dbReference type="ARBA" id="ARBA00022692"/>
    </source>
</evidence>
<feature type="transmembrane region" description="Helical" evidence="7">
    <location>
        <begin position="20"/>
        <end position="41"/>
    </location>
</feature>
<dbReference type="Pfam" id="PF00528">
    <property type="entry name" value="BPD_transp_1"/>
    <property type="match status" value="1"/>
</dbReference>
<dbReference type="CDD" id="cd06261">
    <property type="entry name" value="TM_PBP2"/>
    <property type="match status" value="1"/>
</dbReference>
<feature type="transmembrane region" description="Helical" evidence="7">
    <location>
        <begin position="250"/>
        <end position="271"/>
    </location>
</feature>
<comment type="similarity">
    <text evidence="7">Belongs to the binding-protein-dependent transport system permease family.</text>
</comment>
<keyword evidence="4 7" id="KW-0812">Transmembrane</keyword>
<feature type="transmembrane region" description="Helical" evidence="7">
    <location>
        <begin position="117"/>
        <end position="140"/>
    </location>
</feature>